<evidence type="ECO:0000256" key="1">
    <source>
        <dbReference type="ARBA" id="ARBA00023015"/>
    </source>
</evidence>
<evidence type="ECO:0000256" key="3">
    <source>
        <dbReference type="ARBA" id="ARBA00023163"/>
    </source>
</evidence>
<evidence type="ECO:0000259" key="4">
    <source>
        <dbReference type="PROSITE" id="PS50995"/>
    </source>
</evidence>
<dbReference type="InterPro" id="IPR039422">
    <property type="entry name" value="MarR/SlyA-like"/>
</dbReference>
<dbReference type="STRING" id="1423802.FC56_GL000218"/>
<dbReference type="AlphaFoldDB" id="A0A0R2CRB0"/>
<comment type="caution">
    <text evidence="5">The sequence shown here is derived from an EMBL/GenBank/DDBJ whole genome shotgun (WGS) entry which is preliminary data.</text>
</comment>
<gene>
    <name evidence="5" type="ORF">FC56_GL000218</name>
</gene>
<dbReference type="Pfam" id="PF12802">
    <property type="entry name" value="MarR_2"/>
    <property type="match status" value="1"/>
</dbReference>
<dbReference type="InterPro" id="IPR036388">
    <property type="entry name" value="WH-like_DNA-bd_sf"/>
</dbReference>
<dbReference type="PROSITE" id="PS01117">
    <property type="entry name" value="HTH_MARR_1"/>
    <property type="match status" value="1"/>
</dbReference>
<evidence type="ECO:0000313" key="6">
    <source>
        <dbReference type="Proteomes" id="UP000051256"/>
    </source>
</evidence>
<name>A0A0R2CRB0_9LACO</name>
<dbReference type="EMBL" id="AYZR01000008">
    <property type="protein sequence ID" value="KRM93506.1"/>
    <property type="molecule type" value="Genomic_DNA"/>
</dbReference>
<dbReference type="GO" id="GO:0006950">
    <property type="term" value="P:response to stress"/>
    <property type="evidence" value="ECO:0007669"/>
    <property type="project" value="TreeGrafter"/>
</dbReference>
<dbReference type="PANTHER" id="PTHR33164">
    <property type="entry name" value="TRANSCRIPTIONAL REGULATOR, MARR FAMILY"/>
    <property type="match status" value="1"/>
</dbReference>
<accession>A0A0R2CRB0</accession>
<evidence type="ECO:0000313" key="5">
    <source>
        <dbReference type="EMBL" id="KRM93506.1"/>
    </source>
</evidence>
<keyword evidence="6" id="KW-1185">Reference proteome</keyword>
<evidence type="ECO:0000256" key="2">
    <source>
        <dbReference type="ARBA" id="ARBA00023125"/>
    </source>
</evidence>
<protein>
    <submittedName>
        <fullName evidence="5">Transcriptional regulator</fullName>
    </submittedName>
</protein>
<dbReference type="SMART" id="SM00347">
    <property type="entry name" value="HTH_MARR"/>
    <property type="match status" value="1"/>
</dbReference>
<proteinExistence type="predicted"/>
<dbReference type="GO" id="GO:0003700">
    <property type="term" value="F:DNA-binding transcription factor activity"/>
    <property type="evidence" value="ECO:0007669"/>
    <property type="project" value="InterPro"/>
</dbReference>
<dbReference type="PROSITE" id="PS50995">
    <property type="entry name" value="HTH_MARR_2"/>
    <property type="match status" value="1"/>
</dbReference>
<reference evidence="5 6" key="1">
    <citation type="journal article" date="2015" name="Genome Announc.">
        <title>Expanding the biotechnology potential of lactobacilli through comparative genomics of 213 strains and associated genera.</title>
        <authorList>
            <person name="Sun Z."/>
            <person name="Harris H.M."/>
            <person name="McCann A."/>
            <person name="Guo C."/>
            <person name="Argimon S."/>
            <person name="Zhang W."/>
            <person name="Yang X."/>
            <person name="Jeffery I.B."/>
            <person name="Cooney J.C."/>
            <person name="Kagawa T.F."/>
            <person name="Liu W."/>
            <person name="Song Y."/>
            <person name="Salvetti E."/>
            <person name="Wrobel A."/>
            <person name="Rasinkangas P."/>
            <person name="Parkhill J."/>
            <person name="Rea M.C."/>
            <person name="O'Sullivan O."/>
            <person name="Ritari J."/>
            <person name="Douillard F.P."/>
            <person name="Paul Ross R."/>
            <person name="Yang R."/>
            <person name="Briner A.E."/>
            <person name="Felis G.E."/>
            <person name="de Vos W.M."/>
            <person name="Barrangou R."/>
            <person name="Klaenhammer T.R."/>
            <person name="Caufield P.W."/>
            <person name="Cui Y."/>
            <person name="Zhang H."/>
            <person name="O'Toole P.W."/>
        </authorList>
    </citation>
    <scope>NUCLEOTIDE SEQUENCE [LARGE SCALE GENOMIC DNA]</scope>
    <source>
        <strain evidence="5 6">DSM 24302</strain>
    </source>
</reference>
<dbReference type="PATRIC" id="fig|1423802.4.peg.220"/>
<dbReference type="GO" id="GO:0003677">
    <property type="term" value="F:DNA binding"/>
    <property type="evidence" value="ECO:0007669"/>
    <property type="project" value="UniProtKB-KW"/>
</dbReference>
<keyword evidence="3" id="KW-0804">Transcription</keyword>
<dbReference type="PANTHER" id="PTHR33164:SF43">
    <property type="entry name" value="HTH-TYPE TRANSCRIPTIONAL REPRESSOR YETL"/>
    <property type="match status" value="1"/>
</dbReference>
<keyword evidence="2" id="KW-0238">DNA-binding</keyword>
<dbReference type="InterPro" id="IPR036390">
    <property type="entry name" value="WH_DNA-bd_sf"/>
</dbReference>
<keyword evidence="1" id="KW-0805">Transcription regulation</keyword>
<dbReference type="InterPro" id="IPR023187">
    <property type="entry name" value="Tscrpt_reg_MarR-type_CS"/>
</dbReference>
<dbReference type="RefSeq" id="WP_054669282.1">
    <property type="nucleotide sequence ID" value="NZ_AYZR01000008.1"/>
</dbReference>
<dbReference type="Proteomes" id="UP000051256">
    <property type="component" value="Unassembled WGS sequence"/>
</dbReference>
<dbReference type="InterPro" id="IPR000835">
    <property type="entry name" value="HTH_MarR-typ"/>
</dbReference>
<feature type="domain" description="HTH marR-type" evidence="4">
    <location>
        <begin position="1"/>
        <end position="141"/>
    </location>
</feature>
<sequence length="152" mass="17648">MGNTNDALLKEAIEVYLTSLKYLDNFVSEPAKAYGLSFEQYLILHTIATREKVSLMDIANERQVTRSAISRQIKVLLNHDYIYQEPAQSDRRRLYLHLSDEGQEVEKKVTDIVAARFDDWINDYGAERARDIIDFIKDFANRKMGDLNKLSE</sequence>
<dbReference type="Gene3D" id="1.10.10.10">
    <property type="entry name" value="Winged helix-like DNA-binding domain superfamily/Winged helix DNA-binding domain"/>
    <property type="match status" value="1"/>
</dbReference>
<dbReference type="SUPFAM" id="SSF46785">
    <property type="entry name" value="Winged helix' DNA-binding domain"/>
    <property type="match status" value="1"/>
</dbReference>
<organism evidence="5 6">
    <name type="scientific">Lentilactobacillus senioris DSM 24302 = JCM 17472</name>
    <dbReference type="NCBI Taxonomy" id="1423802"/>
    <lineage>
        <taxon>Bacteria</taxon>
        <taxon>Bacillati</taxon>
        <taxon>Bacillota</taxon>
        <taxon>Bacilli</taxon>
        <taxon>Lactobacillales</taxon>
        <taxon>Lactobacillaceae</taxon>
        <taxon>Lentilactobacillus</taxon>
    </lineage>
</organism>